<keyword evidence="1" id="KW-0472">Membrane</keyword>
<evidence type="ECO:0000313" key="3">
    <source>
        <dbReference type="Proteomes" id="UP000095727"/>
    </source>
</evidence>
<evidence type="ECO:0000313" key="2">
    <source>
        <dbReference type="EMBL" id="CUM73383.1"/>
    </source>
</evidence>
<protein>
    <submittedName>
        <fullName evidence="2">Uncharacterized protein</fullName>
    </submittedName>
</protein>
<reference evidence="2 3" key="1">
    <citation type="submission" date="2015-09" db="EMBL/GenBank/DDBJ databases">
        <authorList>
            <consortium name="Pathogen Informatics"/>
        </authorList>
    </citation>
    <scope>NUCLEOTIDE SEQUENCE [LARGE SCALE GENOMIC DNA]</scope>
    <source>
        <strain evidence="2 3">2789STDY5834962</strain>
    </source>
</reference>
<keyword evidence="1" id="KW-0812">Transmembrane</keyword>
<accession>A0A173R650</accession>
<organism evidence="2 3">
    <name type="scientific">Coprococcus comes</name>
    <dbReference type="NCBI Taxonomy" id="410072"/>
    <lineage>
        <taxon>Bacteria</taxon>
        <taxon>Bacillati</taxon>
        <taxon>Bacillota</taxon>
        <taxon>Clostridia</taxon>
        <taxon>Lachnospirales</taxon>
        <taxon>Lachnospiraceae</taxon>
        <taxon>Coprococcus</taxon>
    </lineage>
</organism>
<dbReference type="AlphaFoldDB" id="A0A173R650"/>
<feature type="transmembrane region" description="Helical" evidence="1">
    <location>
        <begin position="33"/>
        <end position="54"/>
    </location>
</feature>
<gene>
    <name evidence="2" type="ORF">ERS852574_00344</name>
</gene>
<name>A0A173R650_9FIRM</name>
<keyword evidence="1" id="KW-1133">Transmembrane helix</keyword>
<dbReference type="EMBL" id="CYXR01000002">
    <property type="protein sequence ID" value="CUM73383.1"/>
    <property type="molecule type" value="Genomic_DNA"/>
</dbReference>
<dbReference type="Proteomes" id="UP000095727">
    <property type="component" value="Unassembled WGS sequence"/>
</dbReference>
<evidence type="ECO:0000256" key="1">
    <source>
        <dbReference type="SAM" id="Phobius"/>
    </source>
</evidence>
<feature type="transmembrane region" description="Helical" evidence="1">
    <location>
        <begin position="5"/>
        <end position="21"/>
    </location>
</feature>
<dbReference type="RefSeq" id="WP_055155610.1">
    <property type="nucleotide sequence ID" value="NZ_CYXR01000002.1"/>
</dbReference>
<proteinExistence type="predicted"/>
<sequence length="80" mass="9036">MKKTYILYCCIISVILMPFKWFAPENMTDLSEWGFKCISNPVGIVLLIIGVLLIQAKRIEAKERIQVGIGLVAIKKTVKP</sequence>